<feature type="compositionally biased region" description="Basic and acidic residues" evidence="6">
    <location>
        <begin position="607"/>
        <end position="618"/>
    </location>
</feature>
<evidence type="ECO:0000259" key="8">
    <source>
        <dbReference type="Pfam" id="PF12696"/>
    </source>
</evidence>
<evidence type="ECO:0000313" key="9">
    <source>
        <dbReference type="EMBL" id="RRJ87841.1"/>
    </source>
</evidence>
<dbReference type="Pfam" id="PF12696">
    <property type="entry name" value="TraG-D_C"/>
    <property type="match status" value="1"/>
</dbReference>
<dbReference type="Proteomes" id="UP000274391">
    <property type="component" value="Unassembled WGS sequence"/>
</dbReference>
<keyword evidence="3 7" id="KW-0812">Transmembrane</keyword>
<evidence type="ECO:0000256" key="7">
    <source>
        <dbReference type="SAM" id="Phobius"/>
    </source>
</evidence>
<sequence length="640" mass="67308">MSTSQRQSGSMGEELTNAALIGLIALFLLTIVLRAAGSVAAFLTGTPQPTASWAAGAGVLFNPGNPAVALGAPGLSPVAYWVTTIVALGGLVALAGWGWVAWRRRSHAQEVDPHRLAGTATRHEVAQVASDKTLLKRASTLRPSLKDPKPGEVGYRLGTSKGVGVWASVEDSILLIGPPRSGKGLHVVIPAILDAPGPVVTTSTRPDNLTATLRARQRRGPVAVFDPQHLAEGLPAGMRWSPVRGCEDPLTAMIRATGLASATGLSAGGVESGGFWEGKTRTALQALLHAAALDSRKPADLFRWTLDPAAAAEAVAILTNHPDAAAGWADSLGAMIDADPKTRDSIWQGVALALGALADPRVLDAVTPRDNETPFDPETFLRKSGTLYLLATGAGAGASAALVAAFIEDLIETARRLAARSPGARLDPPLLLALDEIGNLAPLPSLPTLMAEGGGTGITTLPVLQSLAQARDKWSEHQAGAIWDAAIVKLILGGASNSRDLQDLTTLIGERDEYTDSITLGDHGTRSNQRSVRRVPILPPDRIRTLRFGTGVTLLRSAPPIITDLTAWPTRPDADTLKHDRRELEQLLQTPVRDRGRGVHLTGTSTPHHERAAVHELRGTASWPSAPRNPCPGSSHPTRS</sequence>
<dbReference type="PANTHER" id="PTHR37937">
    <property type="entry name" value="CONJUGATIVE TRANSFER: DNA TRANSPORT"/>
    <property type="match status" value="1"/>
</dbReference>
<dbReference type="RefSeq" id="WP_124969760.1">
    <property type="nucleotide sequence ID" value="NZ_RQVS01000003.1"/>
</dbReference>
<gene>
    <name evidence="9" type="ORF">EG850_03000</name>
</gene>
<dbReference type="CDD" id="cd01127">
    <property type="entry name" value="TrwB_TraG_TraD_VirD4"/>
    <property type="match status" value="1"/>
</dbReference>
<accession>A0A3P3VYF0</accession>
<feature type="region of interest" description="Disordered" evidence="6">
    <location>
        <begin position="590"/>
        <end position="640"/>
    </location>
</feature>
<dbReference type="OrthoDB" id="226701at2"/>
<evidence type="ECO:0000256" key="3">
    <source>
        <dbReference type="ARBA" id="ARBA00022692"/>
    </source>
</evidence>
<evidence type="ECO:0000256" key="4">
    <source>
        <dbReference type="ARBA" id="ARBA00022989"/>
    </source>
</evidence>
<feature type="domain" description="TraD/TraG TraM recognition site" evidence="8">
    <location>
        <begin position="429"/>
        <end position="546"/>
    </location>
</feature>
<dbReference type="Gene3D" id="3.40.50.300">
    <property type="entry name" value="P-loop containing nucleotide triphosphate hydrolases"/>
    <property type="match status" value="1"/>
</dbReference>
<dbReference type="SUPFAM" id="SSF52540">
    <property type="entry name" value="P-loop containing nucleoside triphosphate hydrolases"/>
    <property type="match status" value="1"/>
</dbReference>
<dbReference type="InterPro" id="IPR027417">
    <property type="entry name" value="P-loop_NTPase"/>
</dbReference>
<keyword evidence="2" id="KW-1003">Cell membrane</keyword>
<feature type="transmembrane region" description="Helical" evidence="7">
    <location>
        <begin position="387"/>
        <end position="407"/>
    </location>
</feature>
<evidence type="ECO:0000313" key="10">
    <source>
        <dbReference type="Proteomes" id="UP000274391"/>
    </source>
</evidence>
<dbReference type="PANTHER" id="PTHR37937:SF1">
    <property type="entry name" value="CONJUGATIVE TRANSFER: DNA TRANSPORT"/>
    <property type="match status" value="1"/>
</dbReference>
<keyword evidence="10" id="KW-1185">Reference proteome</keyword>
<feature type="transmembrane region" description="Helical" evidence="7">
    <location>
        <begin position="20"/>
        <end position="43"/>
    </location>
</feature>
<name>A0A3P3VYF0_9MICO</name>
<evidence type="ECO:0000256" key="1">
    <source>
        <dbReference type="ARBA" id="ARBA00004651"/>
    </source>
</evidence>
<dbReference type="InterPro" id="IPR032689">
    <property type="entry name" value="TraG-D_C"/>
</dbReference>
<organism evidence="9 10">
    <name type="scientific">Gulosibacter macacae</name>
    <dbReference type="NCBI Taxonomy" id="2488791"/>
    <lineage>
        <taxon>Bacteria</taxon>
        <taxon>Bacillati</taxon>
        <taxon>Actinomycetota</taxon>
        <taxon>Actinomycetes</taxon>
        <taxon>Micrococcales</taxon>
        <taxon>Microbacteriaceae</taxon>
        <taxon>Gulosibacter</taxon>
    </lineage>
</organism>
<dbReference type="EMBL" id="RQVS01000003">
    <property type="protein sequence ID" value="RRJ87841.1"/>
    <property type="molecule type" value="Genomic_DNA"/>
</dbReference>
<evidence type="ECO:0000256" key="6">
    <source>
        <dbReference type="SAM" id="MobiDB-lite"/>
    </source>
</evidence>
<feature type="transmembrane region" description="Helical" evidence="7">
    <location>
        <begin position="78"/>
        <end position="100"/>
    </location>
</feature>
<protein>
    <submittedName>
        <fullName evidence="9">Type VI secretion protein</fullName>
    </submittedName>
</protein>
<keyword evidence="5 7" id="KW-0472">Membrane</keyword>
<proteinExistence type="predicted"/>
<dbReference type="GO" id="GO:0005886">
    <property type="term" value="C:plasma membrane"/>
    <property type="evidence" value="ECO:0007669"/>
    <property type="project" value="UniProtKB-SubCell"/>
</dbReference>
<comment type="subcellular location">
    <subcellularLocation>
        <location evidence="1">Cell membrane</location>
        <topology evidence="1">Multi-pass membrane protein</topology>
    </subcellularLocation>
</comment>
<reference evidence="9 10" key="1">
    <citation type="submission" date="2018-11" db="EMBL/GenBank/DDBJ databases">
        <title>YIM 102482-1 draft genome.</title>
        <authorList>
            <person name="Li G."/>
            <person name="Jiang Y."/>
        </authorList>
    </citation>
    <scope>NUCLEOTIDE SEQUENCE [LARGE SCALE GENOMIC DNA]</scope>
    <source>
        <strain evidence="9 10">YIM 102482-1</strain>
    </source>
</reference>
<keyword evidence="4 7" id="KW-1133">Transmembrane helix</keyword>
<evidence type="ECO:0000256" key="5">
    <source>
        <dbReference type="ARBA" id="ARBA00023136"/>
    </source>
</evidence>
<comment type="caution">
    <text evidence="9">The sequence shown here is derived from an EMBL/GenBank/DDBJ whole genome shotgun (WGS) entry which is preliminary data.</text>
</comment>
<dbReference type="InterPro" id="IPR051539">
    <property type="entry name" value="T4SS-coupling_protein"/>
</dbReference>
<evidence type="ECO:0000256" key="2">
    <source>
        <dbReference type="ARBA" id="ARBA00022475"/>
    </source>
</evidence>
<dbReference type="AlphaFoldDB" id="A0A3P3VYF0"/>